<evidence type="ECO:0000256" key="1">
    <source>
        <dbReference type="ARBA" id="ARBA00004496"/>
    </source>
</evidence>
<keyword evidence="3 10" id="KW-0963">Cytoplasm</keyword>
<evidence type="ECO:0000256" key="5">
    <source>
        <dbReference type="ARBA" id="ARBA00022737"/>
    </source>
</evidence>
<dbReference type="PANTHER" id="PTHR16036">
    <property type="entry name" value="ANKYRIN REPEAT AND ZINC FINGER DOMAIN-CONTAINING PROTEIN 1"/>
    <property type="match status" value="1"/>
</dbReference>
<accession>A0A401TFK2</accession>
<keyword evidence="9" id="KW-0175">Coiled coil</keyword>
<evidence type="ECO:0000256" key="6">
    <source>
        <dbReference type="ARBA" id="ARBA00022759"/>
    </source>
</evidence>
<evidence type="ECO:0000256" key="7">
    <source>
        <dbReference type="ARBA" id="ARBA00022801"/>
    </source>
</evidence>
<proteinExistence type="inferred from homology"/>
<dbReference type="OMA" id="SERDGCE"/>
<dbReference type="Proteomes" id="UP000287033">
    <property type="component" value="Unassembled WGS sequence"/>
</dbReference>
<evidence type="ECO:0000313" key="13">
    <source>
        <dbReference type="Proteomes" id="UP000287033"/>
    </source>
</evidence>
<evidence type="ECO:0000256" key="8">
    <source>
        <dbReference type="ARBA" id="ARBA00023043"/>
    </source>
</evidence>
<dbReference type="AlphaFoldDB" id="A0A401TFK2"/>
<gene>
    <name evidence="12" type="ORF">chiPu_0025089</name>
</gene>
<dbReference type="GO" id="GO:0005737">
    <property type="term" value="C:cytoplasm"/>
    <property type="evidence" value="ECO:0007669"/>
    <property type="project" value="UniProtKB-SubCell"/>
</dbReference>
<sequence length="118" mass="13467">DVEDLLLSWSDSLQTASAIFIRAPSYNKNIFFSGKEPVLDRTDSRLRSIPFLTRRATFKEVKRVHAILSSVEIYASESDVAAVHSPQKRVWKEKLKVVREASSSDTEGEKLFIYFVIC</sequence>
<dbReference type="OrthoDB" id="429841at2759"/>
<evidence type="ECO:0000256" key="9">
    <source>
        <dbReference type="ARBA" id="ARBA00023054"/>
    </source>
</evidence>
<evidence type="ECO:0000259" key="11">
    <source>
        <dbReference type="PROSITE" id="PS52044"/>
    </source>
</evidence>
<dbReference type="EMBL" id="BEZZ01052003">
    <property type="protein sequence ID" value="GCC41396.1"/>
    <property type="molecule type" value="Genomic_DNA"/>
</dbReference>
<comment type="subcellular location">
    <subcellularLocation>
        <location evidence="1">Cytoplasm</location>
    </subcellularLocation>
</comment>
<keyword evidence="13" id="KW-1185">Reference proteome</keyword>
<keyword evidence="5" id="KW-0677">Repeat</keyword>
<name>A0A401TFK2_CHIPU</name>
<keyword evidence="4" id="KW-0540">Nuclease</keyword>
<keyword evidence="6" id="KW-0255">Endonuclease</keyword>
<protein>
    <recommendedName>
        <fullName evidence="11">VLRF1 domain-containing protein</fullName>
    </recommendedName>
</protein>
<evidence type="ECO:0000313" key="12">
    <source>
        <dbReference type="EMBL" id="GCC41396.1"/>
    </source>
</evidence>
<reference evidence="12 13" key="1">
    <citation type="journal article" date="2018" name="Nat. Ecol. Evol.">
        <title>Shark genomes provide insights into elasmobranch evolution and the origin of vertebrates.</title>
        <authorList>
            <person name="Hara Y"/>
            <person name="Yamaguchi K"/>
            <person name="Onimaru K"/>
            <person name="Kadota M"/>
            <person name="Koyanagi M"/>
            <person name="Keeley SD"/>
            <person name="Tatsumi K"/>
            <person name="Tanaka K"/>
            <person name="Motone F"/>
            <person name="Kageyama Y"/>
            <person name="Nozu R"/>
            <person name="Adachi N"/>
            <person name="Nishimura O"/>
            <person name="Nakagawa R"/>
            <person name="Tanegashima C"/>
            <person name="Kiyatake I"/>
            <person name="Matsumoto R"/>
            <person name="Murakumo K"/>
            <person name="Nishida K"/>
            <person name="Terakita A"/>
            <person name="Kuratani S"/>
            <person name="Sato K"/>
            <person name="Hyodo S Kuraku.S."/>
        </authorList>
    </citation>
    <scope>NUCLEOTIDE SEQUENCE [LARGE SCALE GENOMIC DNA]</scope>
</reference>
<keyword evidence="8" id="KW-0040">ANK repeat</keyword>
<comment type="domain">
    <text evidence="10">The VLRF1 domain mediates binding to the 60S ribosomal subunit.</text>
</comment>
<organism evidence="12 13">
    <name type="scientific">Chiloscyllium punctatum</name>
    <name type="common">Brownbanded bambooshark</name>
    <name type="synonym">Hemiscyllium punctatum</name>
    <dbReference type="NCBI Taxonomy" id="137246"/>
    <lineage>
        <taxon>Eukaryota</taxon>
        <taxon>Metazoa</taxon>
        <taxon>Chordata</taxon>
        <taxon>Craniata</taxon>
        <taxon>Vertebrata</taxon>
        <taxon>Chondrichthyes</taxon>
        <taxon>Elasmobranchii</taxon>
        <taxon>Galeomorphii</taxon>
        <taxon>Galeoidea</taxon>
        <taxon>Orectolobiformes</taxon>
        <taxon>Hemiscylliidae</taxon>
        <taxon>Chiloscyllium</taxon>
    </lineage>
</organism>
<evidence type="ECO:0000256" key="10">
    <source>
        <dbReference type="PROSITE-ProRule" id="PRU01389"/>
    </source>
</evidence>
<keyword evidence="7" id="KW-0378">Hydrolase</keyword>
<evidence type="ECO:0000256" key="2">
    <source>
        <dbReference type="ARBA" id="ARBA00009262"/>
    </source>
</evidence>
<comment type="similarity">
    <text evidence="2 10">Belongs to the ANKZF1/VMS1 family.</text>
</comment>
<dbReference type="GO" id="GO:0004519">
    <property type="term" value="F:endonuclease activity"/>
    <property type="evidence" value="ECO:0007669"/>
    <property type="project" value="UniProtKB-KW"/>
</dbReference>
<dbReference type="InterPro" id="IPR041175">
    <property type="entry name" value="VLRF1/Vms1"/>
</dbReference>
<dbReference type="PANTHER" id="PTHR16036:SF2">
    <property type="entry name" value="TRNA ENDONUCLEASE ANKZF1"/>
    <property type="match status" value="1"/>
</dbReference>
<dbReference type="GO" id="GO:0036503">
    <property type="term" value="P:ERAD pathway"/>
    <property type="evidence" value="ECO:0007669"/>
    <property type="project" value="TreeGrafter"/>
</dbReference>
<dbReference type="PROSITE" id="PS52044">
    <property type="entry name" value="VLRF1"/>
    <property type="match status" value="1"/>
</dbReference>
<comment type="caution">
    <text evidence="10">Lacks conserved residue(s) required for the propagation of feature annotation.</text>
</comment>
<dbReference type="GO" id="GO:0016787">
    <property type="term" value="F:hydrolase activity"/>
    <property type="evidence" value="ECO:0007669"/>
    <property type="project" value="UniProtKB-KW"/>
</dbReference>
<evidence type="ECO:0000256" key="3">
    <source>
        <dbReference type="ARBA" id="ARBA00022490"/>
    </source>
</evidence>
<feature type="non-terminal residue" evidence="12">
    <location>
        <position position="1"/>
    </location>
</feature>
<dbReference type="STRING" id="137246.A0A401TFK2"/>
<dbReference type="Pfam" id="PF18826">
    <property type="entry name" value="bVLRF1"/>
    <property type="match status" value="1"/>
</dbReference>
<feature type="domain" description="VLRF1" evidence="11">
    <location>
        <begin position="1"/>
        <end position="71"/>
    </location>
</feature>
<evidence type="ECO:0000256" key="4">
    <source>
        <dbReference type="ARBA" id="ARBA00022722"/>
    </source>
</evidence>
<dbReference type="InterPro" id="IPR047139">
    <property type="entry name" value="ANKZ1/VMS1"/>
</dbReference>
<comment type="caution">
    <text evidence="12">The sequence shown here is derived from an EMBL/GenBank/DDBJ whole genome shotgun (WGS) entry which is preliminary data.</text>
</comment>